<keyword evidence="2" id="KW-0472">Membrane</keyword>
<sequence>MSREPINYTREAFLHRGNLLFLVAGVAISLGIASVTAMPAWLPLIFVMAGELLYMGIMPRNERYRRHVRSQKIAEKNQAPSKNEIFRSLNREDQRRVKRLRDLRDEIRTNYRGLSYASQGLLDSHLKKIDGLIESYLQMLHQRERYLGQMNGASEGQVLQQIRDLKDDMADDSERVRRVKQRRMKVLKQRLARFKKGHENLEVLGAQLGTIEDVVKYIHEESWTMQNPEEISFQLDTLMEEVEETQSSVRQIEDVFSSSASDLLDDYDFEKELGGTDMNDDVLESMEDMPSTSEQEKQSGSTSASRVKE</sequence>
<dbReference type="EMBL" id="PDEQ01000010">
    <property type="protein sequence ID" value="PEN11288.1"/>
    <property type="molecule type" value="Genomic_DNA"/>
</dbReference>
<evidence type="ECO:0000256" key="2">
    <source>
        <dbReference type="SAM" id="Phobius"/>
    </source>
</evidence>
<organism evidence="3 4">
    <name type="scientific">Longibacter salinarum</name>
    <dbReference type="NCBI Taxonomy" id="1850348"/>
    <lineage>
        <taxon>Bacteria</taxon>
        <taxon>Pseudomonadati</taxon>
        <taxon>Rhodothermota</taxon>
        <taxon>Rhodothermia</taxon>
        <taxon>Rhodothermales</taxon>
        <taxon>Salisaetaceae</taxon>
        <taxon>Longibacter</taxon>
    </lineage>
</organism>
<proteinExistence type="predicted"/>
<reference evidence="3 4" key="1">
    <citation type="submission" date="2017-10" db="EMBL/GenBank/DDBJ databases">
        <title>Draft genome of Longibacter Salinarum.</title>
        <authorList>
            <person name="Goh K.M."/>
            <person name="Shamsir M.S."/>
            <person name="Lim S.W."/>
        </authorList>
    </citation>
    <scope>NUCLEOTIDE SEQUENCE [LARGE SCALE GENOMIC DNA]</scope>
    <source>
        <strain evidence="3 4">KCTC 52045</strain>
    </source>
</reference>
<feature type="transmembrane region" description="Helical" evidence="2">
    <location>
        <begin position="12"/>
        <end position="34"/>
    </location>
</feature>
<keyword evidence="2" id="KW-1133">Transmembrane helix</keyword>
<keyword evidence="2" id="KW-0812">Transmembrane</keyword>
<protein>
    <submittedName>
        <fullName evidence="3">Uncharacterized protein</fullName>
    </submittedName>
</protein>
<feature type="compositionally biased region" description="Polar residues" evidence="1">
    <location>
        <begin position="290"/>
        <end position="309"/>
    </location>
</feature>
<feature type="compositionally biased region" description="Acidic residues" evidence="1">
    <location>
        <begin position="278"/>
        <end position="287"/>
    </location>
</feature>
<dbReference type="AlphaFoldDB" id="A0A2A8CTU2"/>
<gene>
    <name evidence="3" type="ORF">CRI94_15980</name>
</gene>
<name>A0A2A8CTU2_9BACT</name>
<dbReference type="Proteomes" id="UP000220102">
    <property type="component" value="Unassembled WGS sequence"/>
</dbReference>
<evidence type="ECO:0000313" key="3">
    <source>
        <dbReference type="EMBL" id="PEN11288.1"/>
    </source>
</evidence>
<keyword evidence="4" id="KW-1185">Reference proteome</keyword>
<accession>A0A2A8CTU2</accession>
<evidence type="ECO:0000313" key="4">
    <source>
        <dbReference type="Proteomes" id="UP000220102"/>
    </source>
</evidence>
<comment type="caution">
    <text evidence="3">The sequence shown here is derived from an EMBL/GenBank/DDBJ whole genome shotgun (WGS) entry which is preliminary data.</text>
</comment>
<feature type="region of interest" description="Disordered" evidence="1">
    <location>
        <begin position="271"/>
        <end position="309"/>
    </location>
</feature>
<evidence type="ECO:0000256" key="1">
    <source>
        <dbReference type="SAM" id="MobiDB-lite"/>
    </source>
</evidence>
<dbReference type="RefSeq" id="WP_098078343.1">
    <property type="nucleotide sequence ID" value="NZ_PDEQ01000010.1"/>
</dbReference>
<dbReference type="OrthoDB" id="1523510at2"/>